<dbReference type="Proteomes" id="UP000062833">
    <property type="component" value="Chromosome"/>
</dbReference>
<name>A0A0M4QVC1_9MICC</name>
<dbReference type="PATRIC" id="fig|656366.3.peg.828"/>
<evidence type="ECO:0000313" key="1">
    <source>
        <dbReference type="EMBL" id="ALE91661.1"/>
    </source>
</evidence>
<reference evidence="2" key="1">
    <citation type="submission" date="2015-09" db="EMBL/GenBank/DDBJ databases">
        <title>Complete genome of Arthrobacter alpinus strain R3.8.</title>
        <authorList>
            <person name="See-Too W.S."/>
            <person name="Chan K.G."/>
        </authorList>
    </citation>
    <scope>NUCLEOTIDE SEQUENCE [LARGE SCALE GENOMIC DNA]</scope>
    <source>
        <strain evidence="2">R3.8</strain>
    </source>
</reference>
<dbReference type="InterPro" id="IPR011044">
    <property type="entry name" value="Quino_amine_DH_bsu"/>
</dbReference>
<dbReference type="PANTHER" id="PTHR35340">
    <property type="entry name" value="PQQ ENZYME REPEAT PROTEIN-RELATED"/>
    <property type="match status" value="1"/>
</dbReference>
<dbReference type="AlphaFoldDB" id="A0A0M4QVC1"/>
<accession>A0A0M4QVC1</accession>
<dbReference type="EMBL" id="CP012677">
    <property type="protein sequence ID" value="ALE91661.1"/>
    <property type="molecule type" value="Genomic_DNA"/>
</dbReference>
<dbReference type="RefSeq" id="WP_062005822.1">
    <property type="nucleotide sequence ID" value="NZ_CP012677.1"/>
</dbReference>
<evidence type="ECO:0000313" key="2">
    <source>
        <dbReference type="Proteomes" id="UP000062833"/>
    </source>
</evidence>
<proteinExistence type="predicted"/>
<organism evidence="1 2">
    <name type="scientific">Arthrobacter alpinus</name>
    <dbReference type="NCBI Taxonomy" id="656366"/>
    <lineage>
        <taxon>Bacteria</taxon>
        <taxon>Bacillati</taxon>
        <taxon>Actinomycetota</taxon>
        <taxon>Actinomycetes</taxon>
        <taxon>Micrococcales</taxon>
        <taxon>Micrococcaceae</taxon>
        <taxon>Arthrobacter</taxon>
    </lineage>
</organism>
<dbReference type="SUPFAM" id="SSF50969">
    <property type="entry name" value="YVTN repeat-like/Quinoprotein amine dehydrogenase"/>
    <property type="match status" value="1"/>
</dbReference>
<dbReference type="PANTHER" id="PTHR35340:SF5">
    <property type="entry name" value="ASST-DOMAIN-CONTAINING PROTEIN"/>
    <property type="match status" value="1"/>
</dbReference>
<dbReference type="Pfam" id="PF14269">
    <property type="entry name" value="Arylsulfotran_2"/>
    <property type="match status" value="1"/>
</dbReference>
<evidence type="ECO:0008006" key="3">
    <source>
        <dbReference type="Google" id="ProtNLM"/>
    </source>
</evidence>
<gene>
    <name evidence="1" type="ORF">AOC05_03795</name>
</gene>
<dbReference type="KEGG" id="aaq:AOC05_03795"/>
<dbReference type="InterPro" id="IPR053143">
    <property type="entry name" value="Arylsulfate_ST"/>
</dbReference>
<protein>
    <recommendedName>
        <fullName evidence="3">Arylsulfotransferase (ASST)</fullName>
    </recommendedName>
</protein>
<sequence length="194" mass="21887">MNSVDDDGNTLLVSARNTHALYLLERATGKLVWRLAGKQSDSSVADNAAFAWQHDGRRRSVTEVIVFDNHYDKGSASTSRGLLLTIDESARTAVLKAEYANAGNAATSKATFKYCPTEISSWVGEQTRLPLSSPLRARPSLRRWVWATRRTRQRVLHCRVRQLERVHHRGLVTDINRRFPQHVDGAQEHSTARI</sequence>
<keyword evidence="2" id="KW-1185">Reference proteome</keyword>
<dbReference type="InterPro" id="IPR039535">
    <property type="entry name" value="ASST-like"/>
</dbReference>